<organism evidence="7 8">
    <name type="scientific">Paragonimus westermani</name>
    <dbReference type="NCBI Taxonomy" id="34504"/>
    <lineage>
        <taxon>Eukaryota</taxon>
        <taxon>Metazoa</taxon>
        <taxon>Spiralia</taxon>
        <taxon>Lophotrochozoa</taxon>
        <taxon>Platyhelminthes</taxon>
        <taxon>Trematoda</taxon>
        <taxon>Digenea</taxon>
        <taxon>Plagiorchiida</taxon>
        <taxon>Troglotremata</taxon>
        <taxon>Troglotrematidae</taxon>
        <taxon>Paragonimus</taxon>
    </lineage>
</organism>
<dbReference type="GO" id="GO:0003677">
    <property type="term" value="F:DNA binding"/>
    <property type="evidence" value="ECO:0007669"/>
    <property type="project" value="UniProtKB-KW"/>
</dbReference>
<evidence type="ECO:0000259" key="6">
    <source>
        <dbReference type="Pfam" id="PF05225"/>
    </source>
</evidence>
<feature type="compositionally biased region" description="Polar residues" evidence="5">
    <location>
        <begin position="137"/>
        <end position="155"/>
    </location>
</feature>
<evidence type="ECO:0000313" key="7">
    <source>
        <dbReference type="EMBL" id="KAF8571484.1"/>
    </source>
</evidence>
<feature type="domain" description="HTH psq-type" evidence="6">
    <location>
        <begin position="324"/>
        <end position="364"/>
    </location>
</feature>
<dbReference type="Gene3D" id="1.10.10.60">
    <property type="entry name" value="Homeodomain-like"/>
    <property type="match status" value="1"/>
</dbReference>
<dbReference type="PANTHER" id="PTHR21545">
    <property type="entry name" value="TRANSCRIPTION FACTOR MLR1/2"/>
    <property type="match status" value="1"/>
</dbReference>
<accession>A0A8T0DWD5</accession>
<keyword evidence="8" id="KW-1185">Reference proteome</keyword>
<dbReference type="InterPro" id="IPR009057">
    <property type="entry name" value="Homeodomain-like_sf"/>
</dbReference>
<proteinExistence type="predicted"/>
<evidence type="ECO:0000256" key="5">
    <source>
        <dbReference type="SAM" id="MobiDB-lite"/>
    </source>
</evidence>
<dbReference type="Proteomes" id="UP000699462">
    <property type="component" value="Unassembled WGS sequence"/>
</dbReference>
<feature type="region of interest" description="Disordered" evidence="5">
    <location>
        <begin position="120"/>
        <end position="156"/>
    </location>
</feature>
<dbReference type="OrthoDB" id="10028342at2759"/>
<keyword evidence="1" id="KW-0805">Transcription regulation</keyword>
<protein>
    <recommendedName>
        <fullName evidence="6">HTH psq-type domain-containing protein</fullName>
    </recommendedName>
</protein>
<keyword evidence="2" id="KW-0238">DNA-binding</keyword>
<dbReference type="AlphaFoldDB" id="A0A8T0DWD5"/>
<gene>
    <name evidence="7" type="ORF">P879_02972</name>
</gene>
<evidence type="ECO:0000256" key="3">
    <source>
        <dbReference type="ARBA" id="ARBA00023163"/>
    </source>
</evidence>
<keyword evidence="3" id="KW-0804">Transcription</keyword>
<evidence type="ECO:0000256" key="4">
    <source>
        <dbReference type="ARBA" id="ARBA00023242"/>
    </source>
</evidence>
<feature type="compositionally biased region" description="Polar residues" evidence="5">
    <location>
        <begin position="120"/>
        <end position="130"/>
    </location>
</feature>
<sequence length="501" mass="55422">MSYHRQVHPGVANAILSPHYPIIVVIPTPTVNTKAHEVTPVLAWPVDWKNDLPANLWDSTASIKQTLTQSDFLAIPIVLQPSSKQSWTTFLEGTPDHHQKPVSNADIQINVKSPLNLLSSRSGEVTSQGSPPEGQVFTKTSSVSGEHSVPNQSSHLMDEPLDLSVKLPVGQAHCVNKSTGSDSCGSSLPSYSSTTLPINAISDLPTVTPYHIHLDSTCHQNYQQTFHALFSNRKFYLEQQALRSGTAQANALSHHTAYQAHREHLWKNNFGALMARKIRRTGYPLHCSLASGSQPTHILNTDKTRVTELGESLKSCKASRRAYTEAELSAAVRAICFGRLGTRRAASVYGIPRSTLRNKICKLNELKKREEERQGGKAILMAEFLQSFLHHFRDKTTLRPLSYTAYKTEAGANSVKDRVTDTNEGPMTSCNAMEMTKEDKPSEKKLSRFGLSASRIASIFQFLCWAPRQYGHEEVEDATSGLIPMKEAEHNSFPSSQVIQA</sequence>
<dbReference type="PANTHER" id="PTHR21545:SF13">
    <property type="entry name" value="ECDYSONE-INDUCED PROTEIN 93F, ISOFORM C"/>
    <property type="match status" value="1"/>
</dbReference>
<keyword evidence="4" id="KW-0539">Nucleus</keyword>
<dbReference type="Pfam" id="PF05225">
    <property type="entry name" value="HTH_psq"/>
    <property type="match status" value="1"/>
</dbReference>
<dbReference type="EMBL" id="JTDF01000492">
    <property type="protein sequence ID" value="KAF8571484.1"/>
    <property type="molecule type" value="Genomic_DNA"/>
</dbReference>
<reference evidence="7 8" key="1">
    <citation type="submission" date="2019-07" db="EMBL/GenBank/DDBJ databases">
        <title>Annotation for the trematode Paragonimus westermani.</title>
        <authorList>
            <person name="Choi Y.-J."/>
        </authorList>
    </citation>
    <scope>NUCLEOTIDE SEQUENCE [LARGE SCALE GENOMIC DNA]</scope>
    <source>
        <strain evidence="7">180907_Pwestermani</strain>
    </source>
</reference>
<dbReference type="InterPro" id="IPR007889">
    <property type="entry name" value="HTH_Psq"/>
</dbReference>
<dbReference type="GO" id="GO:0006357">
    <property type="term" value="P:regulation of transcription by RNA polymerase II"/>
    <property type="evidence" value="ECO:0007669"/>
    <property type="project" value="TreeGrafter"/>
</dbReference>
<dbReference type="SUPFAM" id="SSF46689">
    <property type="entry name" value="Homeodomain-like"/>
    <property type="match status" value="1"/>
</dbReference>
<comment type="caution">
    <text evidence="7">The sequence shown here is derived from an EMBL/GenBank/DDBJ whole genome shotgun (WGS) entry which is preliminary data.</text>
</comment>
<evidence type="ECO:0000313" key="8">
    <source>
        <dbReference type="Proteomes" id="UP000699462"/>
    </source>
</evidence>
<name>A0A8T0DWD5_9TREM</name>
<evidence type="ECO:0000256" key="2">
    <source>
        <dbReference type="ARBA" id="ARBA00023125"/>
    </source>
</evidence>
<evidence type="ECO:0000256" key="1">
    <source>
        <dbReference type="ARBA" id="ARBA00023015"/>
    </source>
</evidence>
<dbReference type="GO" id="GO:0005634">
    <property type="term" value="C:nucleus"/>
    <property type="evidence" value="ECO:0007669"/>
    <property type="project" value="TreeGrafter"/>
</dbReference>